<feature type="domain" description="SCP" evidence="2">
    <location>
        <begin position="3"/>
        <end position="146"/>
    </location>
</feature>
<sequence length="173" mass="19361">MTSRDKQWLASHNSRRRTYHRSAGKTYKPLRWSATLASQAKGYANRLLGGCSGSNLVHAKGIQDGENLAKNKGSGNWGKMYPADNILKRWVENEKTWNYPKNAHLTQVVWRATRYVGCGESVKSIGNGQTCRVQVCRYTRAGNCNVRNGNWRSEAFKDDTACGKPCPNEGCFA</sequence>
<dbReference type="GeneID" id="7447088"/>
<evidence type="ECO:0000313" key="4">
    <source>
        <dbReference type="Proteomes" id="UP000001449"/>
    </source>
</evidence>
<reference evidence="3 4" key="2">
    <citation type="journal article" date="2008" name="Nature">
        <title>The Phaeodactylum genome reveals the evolutionary history of diatom genomes.</title>
        <authorList>
            <person name="Bowler C."/>
            <person name="Allen A.E."/>
            <person name="Badger J.H."/>
            <person name="Grimwood J."/>
            <person name="Jabbari K."/>
            <person name="Kuo A."/>
            <person name="Maheswari U."/>
            <person name="Martens C."/>
            <person name="Maumus F."/>
            <person name="Otillar R.P."/>
            <person name="Rayko E."/>
            <person name="Salamov A."/>
            <person name="Vandepoele K."/>
            <person name="Beszteri B."/>
            <person name="Gruber A."/>
            <person name="Heijde M."/>
            <person name="Katinka M."/>
            <person name="Mock T."/>
            <person name="Valentin K."/>
            <person name="Verret F."/>
            <person name="Berges J.A."/>
            <person name="Brownlee C."/>
            <person name="Cadoret J.P."/>
            <person name="Chiovitti A."/>
            <person name="Choi C.J."/>
            <person name="Coesel S."/>
            <person name="De Martino A."/>
            <person name="Detter J.C."/>
            <person name="Durkin C."/>
            <person name="Falciatore A."/>
            <person name="Fournet J."/>
            <person name="Haruta M."/>
            <person name="Huysman M.J."/>
            <person name="Jenkins B.D."/>
            <person name="Jiroutova K."/>
            <person name="Jorgensen R.E."/>
            <person name="Joubert Y."/>
            <person name="Kaplan A."/>
            <person name="Kroger N."/>
            <person name="Kroth P.G."/>
            <person name="La Roche J."/>
            <person name="Lindquist E."/>
            <person name="Lommer M."/>
            <person name="Martin-Jezequel V."/>
            <person name="Lopez P.J."/>
            <person name="Lucas S."/>
            <person name="Mangogna M."/>
            <person name="McGinnis K."/>
            <person name="Medlin L.K."/>
            <person name="Montsant A."/>
            <person name="Oudot-Le Secq M.P."/>
            <person name="Napoli C."/>
            <person name="Obornik M."/>
            <person name="Parker M.S."/>
            <person name="Petit J.L."/>
            <person name="Porcel B.M."/>
            <person name="Poulsen N."/>
            <person name="Robison M."/>
            <person name="Rychlewski L."/>
            <person name="Rynearson T.A."/>
            <person name="Schmutz J."/>
            <person name="Shapiro H."/>
            <person name="Siaut M."/>
            <person name="Stanley M."/>
            <person name="Sussman M.R."/>
            <person name="Taylor A.R."/>
            <person name="Vardi A."/>
            <person name="von Dassow P."/>
            <person name="Vyverman W."/>
            <person name="Willis A."/>
            <person name="Wyrwicz L.S."/>
            <person name="Rokhsar D.S."/>
            <person name="Weissenbach J."/>
            <person name="Armbrust E.V."/>
            <person name="Green B.R."/>
            <person name="Van de Peer Y."/>
            <person name="Grigoriev I.V."/>
        </authorList>
    </citation>
    <scope>NUCLEOTIDE SEQUENCE [LARGE SCALE GENOMIC DNA]</scope>
    <source>
        <strain evidence="3 4">CCMP1335</strain>
    </source>
</reference>
<feature type="region of interest" description="Disordered" evidence="1">
    <location>
        <begin position="1"/>
        <end position="22"/>
    </location>
</feature>
<dbReference type="InterPro" id="IPR035940">
    <property type="entry name" value="CAP_sf"/>
</dbReference>
<dbReference type="Pfam" id="PF00188">
    <property type="entry name" value="CAP"/>
    <property type="match status" value="1"/>
</dbReference>
<evidence type="ECO:0000313" key="3">
    <source>
        <dbReference type="EMBL" id="ACI64947.1"/>
    </source>
</evidence>
<gene>
    <name evidence="3" type="ORF">THAPS_263212</name>
</gene>
<dbReference type="AlphaFoldDB" id="B5YN94"/>
<dbReference type="EMBL" id="CP001160">
    <property type="protein sequence ID" value="ACI64947.1"/>
    <property type="molecule type" value="Genomic_DNA"/>
</dbReference>
<feature type="non-terminal residue" evidence="3">
    <location>
        <position position="173"/>
    </location>
</feature>
<dbReference type="eggNOG" id="KOG3017">
    <property type="taxonomic scope" value="Eukaryota"/>
</dbReference>
<accession>B5YN94</accession>
<feature type="compositionally biased region" description="Basic residues" evidence="1">
    <location>
        <begin position="13"/>
        <end position="22"/>
    </location>
</feature>
<name>B5YN94_THAPS</name>
<protein>
    <recommendedName>
        <fullName evidence="2">SCP domain-containing protein</fullName>
    </recommendedName>
</protein>
<keyword evidence="4" id="KW-1185">Reference proteome</keyword>
<dbReference type="GO" id="GO:0005615">
    <property type="term" value="C:extracellular space"/>
    <property type="evidence" value="ECO:0000318"/>
    <property type="project" value="GO_Central"/>
</dbReference>
<dbReference type="SUPFAM" id="SSF55797">
    <property type="entry name" value="PR-1-like"/>
    <property type="match status" value="1"/>
</dbReference>
<dbReference type="InterPro" id="IPR001283">
    <property type="entry name" value="CRISP-related"/>
</dbReference>
<dbReference type="InterPro" id="IPR014044">
    <property type="entry name" value="CAP_dom"/>
</dbReference>
<dbReference type="PANTHER" id="PTHR10334">
    <property type="entry name" value="CYSTEINE-RICH SECRETORY PROTEIN-RELATED"/>
    <property type="match status" value="1"/>
</dbReference>
<dbReference type="RefSeq" id="XP_002296230.1">
    <property type="nucleotide sequence ID" value="XM_002296194.1"/>
</dbReference>
<evidence type="ECO:0000259" key="2">
    <source>
        <dbReference type="SMART" id="SM00198"/>
    </source>
</evidence>
<dbReference type="Proteomes" id="UP000001449">
    <property type="component" value="Chromosome 7"/>
</dbReference>
<dbReference type="HOGENOM" id="CLU_1317779_0_0_1"/>
<reference evidence="3 4" key="1">
    <citation type="journal article" date="2004" name="Science">
        <title>The genome of the diatom Thalassiosira pseudonana: ecology, evolution, and metabolism.</title>
        <authorList>
            <person name="Armbrust E.V."/>
            <person name="Berges J.A."/>
            <person name="Bowler C."/>
            <person name="Green B.R."/>
            <person name="Martinez D."/>
            <person name="Putnam N.H."/>
            <person name="Zhou S."/>
            <person name="Allen A.E."/>
            <person name="Apt K.E."/>
            <person name="Bechner M."/>
            <person name="Brzezinski M.A."/>
            <person name="Chaal B.K."/>
            <person name="Chiovitti A."/>
            <person name="Davis A.K."/>
            <person name="Demarest M.S."/>
            <person name="Detter J.C."/>
            <person name="Glavina T."/>
            <person name="Goodstein D."/>
            <person name="Hadi M.Z."/>
            <person name="Hellsten U."/>
            <person name="Hildebrand M."/>
            <person name="Jenkins B.D."/>
            <person name="Jurka J."/>
            <person name="Kapitonov V.V."/>
            <person name="Kroger N."/>
            <person name="Lau W.W."/>
            <person name="Lane T.W."/>
            <person name="Larimer F.W."/>
            <person name="Lippmeier J.C."/>
            <person name="Lucas S."/>
            <person name="Medina M."/>
            <person name="Montsant A."/>
            <person name="Obornik M."/>
            <person name="Parker M.S."/>
            <person name="Palenik B."/>
            <person name="Pazour G.J."/>
            <person name="Richardson P.M."/>
            <person name="Rynearson T.A."/>
            <person name="Saito M.A."/>
            <person name="Schwartz D.C."/>
            <person name="Thamatrakoln K."/>
            <person name="Valentin K."/>
            <person name="Vardi A."/>
            <person name="Wilkerson F.P."/>
            <person name="Rokhsar D.S."/>
        </authorList>
    </citation>
    <scope>NUCLEOTIDE SEQUENCE [LARGE SCALE GENOMIC DNA]</scope>
    <source>
        <strain evidence="3 4">CCMP1335</strain>
    </source>
</reference>
<organism evidence="3 4">
    <name type="scientific">Thalassiosira pseudonana</name>
    <name type="common">Marine diatom</name>
    <name type="synonym">Cyclotella nana</name>
    <dbReference type="NCBI Taxonomy" id="35128"/>
    <lineage>
        <taxon>Eukaryota</taxon>
        <taxon>Sar</taxon>
        <taxon>Stramenopiles</taxon>
        <taxon>Ochrophyta</taxon>
        <taxon>Bacillariophyta</taxon>
        <taxon>Coscinodiscophyceae</taxon>
        <taxon>Thalassiosirophycidae</taxon>
        <taxon>Thalassiosirales</taxon>
        <taxon>Thalassiosiraceae</taxon>
        <taxon>Thalassiosira</taxon>
    </lineage>
</organism>
<dbReference type="PaxDb" id="35128-Thaps263212"/>
<dbReference type="Gene3D" id="3.40.33.10">
    <property type="entry name" value="CAP"/>
    <property type="match status" value="1"/>
</dbReference>
<dbReference type="FunFam" id="3.40.33.10:FF:000029">
    <property type="entry name" value="Predicted protein"/>
    <property type="match status" value="1"/>
</dbReference>
<proteinExistence type="predicted"/>
<dbReference type="SMART" id="SM00198">
    <property type="entry name" value="SCP"/>
    <property type="match status" value="1"/>
</dbReference>
<evidence type="ECO:0000256" key="1">
    <source>
        <dbReference type="SAM" id="MobiDB-lite"/>
    </source>
</evidence>
<dbReference type="KEGG" id="tps:THAPS_263212"/>
<dbReference type="InParanoid" id="B5YN94"/>
<dbReference type="PRINTS" id="PR00837">
    <property type="entry name" value="V5TPXLIKE"/>
</dbReference>